<dbReference type="EMBL" id="JAVFWL010000006">
    <property type="protein sequence ID" value="KAK6761168.1"/>
    <property type="molecule type" value="Genomic_DNA"/>
</dbReference>
<name>A0ABR1EF06_NECAM</name>
<keyword evidence="3" id="KW-1185">Reference proteome</keyword>
<sequence length="146" mass="15797">MTVYHPEQSSIVNAYVLLYLGDSVTTDHISPAGSISKISPAARFLEEKGCSSKDFNTYGARRGNDEGVGICKRMDTVGMGSLSNLLIVRPLADAARIPRRRGIRDNWATTADSREAQRTHNVAAAARPAKGRNDRLEGPDLGRSLA</sequence>
<organism evidence="2 3">
    <name type="scientific">Necator americanus</name>
    <name type="common">Human hookworm</name>
    <dbReference type="NCBI Taxonomy" id="51031"/>
    <lineage>
        <taxon>Eukaryota</taxon>
        <taxon>Metazoa</taxon>
        <taxon>Ecdysozoa</taxon>
        <taxon>Nematoda</taxon>
        <taxon>Chromadorea</taxon>
        <taxon>Rhabditida</taxon>
        <taxon>Rhabditina</taxon>
        <taxon>Rhabditomorpha</taxon>
        <taxon>Strongyloidea</taxon>
        <taxon>Ancylostomatidae</taxon>
        <taxon>Bunostominae</taxon>
        <taxon>Necator</taxon>
    </lineage>
</organism>
<protein>
    <recommendedName>
        <fullName evidence="4">Aconitate hydratase</fullName>
    </recommendedName>
</protein>
<accession>A0ABR1EF06</accession>
<feature type="region of interest" description="Disordered" evidence="1">
    <location>
        <begin position="104"/>
        <end position="146"/>
    </location>
</feature>
<comment type="caution">
    <text evidence="2">The sequence shown here is derived from an EMBL/GenBank/DDBJ whole genome shotgun (WGS) entry which is preliminary data.</text>
</comment>
<dbReference type="PANTHER" id="PTHR11670">
    <property type="entry name" value="ACONITASE/IRON-RESPONSIVE ELEMENT FAMILY MEMBER"/>
    <property type="match status" value="1"/>
</dbReference>
<reference evidence="2 3" key="1">
    <citation type="submission" date="2023-08" db="EMBL/GenBank/DDBJ databases">
        <title>A Necator americanus chromosomal reference genome.</title>
        <authorList>
            <person name="Ilik V."/>
            <person name="Petrzelkova K.J."/>
            <person name="Pardy F."/>
            <person name="Fuh T."/>
            <person name="Niatou-Singa F.S."/>
            <person name="Gouil Q."/>
            <person name="Baker L."/>
            <person name="Ritchie M.E."/>
            <person name="Jex A.R."/>
            <person name="Gazzola D."/>
            <person name="Li H."/>
            <person name="Toshio Fujiwara R."/>
            <person name="Zhan B."/>
            <person name="Aroian R.V."/>
            <person name="Pafco B."/>
            <person name="Schwarz E.M."/>
        </authorList>
    </citation>
    <scope>NUCLEOTIDE SEQUENCE [LARGE SCALE GENOMIC DNA]</scope>
    <source>
        <strain evidence="2 3">Aroian</strain>
        <tissue evidence="2">Whole animal</tissue>
    </source>
</reference>
<feature type="compositionally biased region" description="Basic and acidic residues" evidence="1">
    <location>
        <begin position="131"/>
        <end position="140"/>
    </location>
</feature>
<dbReference type="InterPro" id="IPR006249">
    <property type="entry name" value="Aconitase/IRP2"/>
</dbReference>
<evidence type="ECO:0000313" key="2">
    <source>
        <dbReference type="EMBL" id="KAK6761168.1"/>
    </source>
</evidence>
<dbReference type="Proteomes" id="UP001303046">
    <property type="component" value="Unassembled WGS sequence"/>
</dbReference>
<proteinExistence type="predicted"/>
<evidence type="ECO:0008006" key="4">
    <source>
        <dbReference type="Google" id="ProtNLM"/>
    </source>
</evidence>
<dbReference type="SUPFAM" id="SSF52016">
    <property type="entry name" value="LeuD/IlvD-like"/>
    <property type="match status" value="1"/>
</dbReference>
<dbReference type="InterPro" id="IPR015928">
    <property type="entry name" value="Aconitase/3IPM_dehydase_swvl"/>
</dbReference>
<evidence type="ECO:0000313" key="3">
    <source>
        <dbReference type="Proteomes" id="UP001303046"/>
    </source>
</evidence>
<evidence type="ECO:0000256" key="1">
    <source>
        <dbReference type="SAM" id="MobiDB-lite"/>
    </source>
</evidence>
<gene>
    <name evidence="2" type="primary">Necator_chrX.g22453</name>
    <name evidence="2" type="ORF">RB195_022290</name>
</gene>
<dbReference type="Gene3D" id="3.20.19.10">
    <property type="entry name" value="Aconitase, domain 4"/>
    <property type="match status" value="1"/>
</dbReference>